<keyword evidence="2" id="KW-1185">Reference proteome</keyword>
<accession>A0A0E0DB45</accession>
<dbReference type="EnsemblPlants" id="OMERI04G03460.1">
    <property type="protein sequence ID" value="OMERI04G03460.1"/>
    <property type="gene ID" value="OMERI04G03460"/>
</dbReference>
<protein>
    <submittedName>
        <fullName evidence="1">Uncharacterized protein</fullName>
    </submittedName>
</protein>
<dbReference type="Gramene" id="OMERI04G03460.1">
    <property type="protein sequence ID" value="OMERI04G03460.1"/>
    <property type="gene ID" value="OMERI04G03460"/>
</dbReference>
<name>A0A0E0DB45_9ORYZ</name>
<proteinExistence type="predicted"/>
<organism evidence="1">
    <name type="scientific">Oryza meridionalis</name>
    <dbReference type="NCBI Taxonomy" id="40149"/>
    <lineage>
        <taxon>Eukaryota</taxon>
        <taxon>Viridiplantae</taxon>
        <taxon>Streptophyta</taxon>
        <taxon>Embryophyta</taxon>
        <taxon>Tracheophyta</taxon>
        <taxon>Spermatophyta</taxon>
        <taxon>Magnoliopsida</taxon>
        <taxon>Liliopsida</taxon>
        <taxon>Poales</taxon>
        <taxon>Poaceae</taxon>
        <taxon>BOP clade</taxon>
        <taxon>Oryzoideae</taxon>
        <taxon>Oryzeae</taxon>
        <taxon>Oryzinae</taxon>
        <taxon>Oryza</taxon>
    </lineage>
</organism>
<dbReference type="HOGENOM" id="CLU_2444567_0_0_1"/>
<evidence type="ECO:0000313" key="2">
    <source>
        <dbReference type="Proteomes" id="UP000008021"/>
    </source>
</evidence>
<reference evidence="1" key="1">
    <citation type="submission" date="2015-04" db="UniProtKB">
        <authorList>
            <consortium name="EnsemblPlants"/>
        </authorList>
    </citation>
    <scope>IDENTIFICATION</scope>
</reference>
<evidence type="ECO:0000313" key="1">
    <source>
        <dbReference type="EnsemblPlants" id="OMERI04G03460.1"/>
    </source>
</evidence>
<dbReference type="AlphaFoldDB" id="A0A0E0DB45"/>
<sequence>MECTWQELLGGLEEEPERSLAVVDPNPGAVHPEAGVDPVLYVSPEGVGTADAWRSQLSAIPSSRLQLLAIRPIPAGRLQLPAITATKPKP</sequence>
<reference evidence="1" key="2">
    <citation type="submission" date="2018-05" db="EMBL/GenBank/DDBJ databases">
        <title>OmerRS3 (Oryza meridionalis Reference Sequence Version 3).</title>
        <authorList>
            <person name="Zhang J."/>
            <person name="Kudrna D."/>
            <person name="Lee S."/>
            <person name="Talag J."/>
            <person name="Welchert J."/>
            <person name="Wing R.A."/>
        </authorList>
    </citation>
    <scope>NUCLEOTIDE SEQUENCE [LARGE SCALE GENOMIC DNA]</scope>
    <source>
        <strain evidence="1">cv. OR44</strain>
    </source>
</reference>
<dbReference type="Proteomes" id="UP000008021">
    <property type="component" value="Chromosome 4"/>
</dbReference>